<evidence type="ECO:0000313" key="4">
    <source>
        <dbReference type="Proteomes" id="UP000321103"/>
    </source>
</evidence>
<feature type="transmembrane region" description="Helical" evidence="2">
    <location>
        <begin position="38"/>
        <end position="60"/>
    </location>
</feature>
<keyword evidence="4" id="KW-1185">Reference proteome</keyword>
<comment type="caution">
    <text evidence="3">The sequence shown here is derived from an EMBL/GenBank/DDBJ whole genome shotgun (WGS) entry which is preliminary data.</text>
</comment>
<evidence type="ECO:0000313" key="3">
    <source>
        <dbReference type="EMBL" id="GEO96217.1"/>
    </source>
</evidence>
<reference evidence="3 4" key="1">
    <citation type="submission" date="2019-07" db="EMBL/GenBank/DDBJ databases">
        <title>Whole genome shotgun sequence of Kocuria turfanensis NBRC 107627.</title>
        <authorList>
            <person name="Hosoyama A."/>
            <person name="Uohara A."/>
            <person name="Ohji S."/>
            <person name="Ichikawa N."/>
        </authorList>
    </citation>
    <scope>NUCLEOTIDE SEQUENCE [LARGE SCALE GENOMIC DNA]</scope>
    <source>
        <strain evidence="3 4">NBRC 107627</strain>
    </source>
</reference>
<keyword evidence="2" id="KW-0812">Transmembrane</keyword>
<feature type="transmembrane region" description="Helical" evidence="2">
    <location>
        <begin position="12"/>
        <end position="32"/>
    </location>
</feature>
<sequence length="273" mass="29772">MASSDSNTGGATGVGCLALIVLGILGWIYSFVVEHWEFFVGAAVVLGSLTVVVLVTRTLFRSTVGRKRAAAAAAEKTRRGRNAVLEESRRAGRNDMRTAWLEWQIRPGTTAPQSADAASVVERLAVIPKPGWNLTQLRMHGRAVWARRGGTAGRSSRADVEARLDRVAAMISDLTDEEFDTRRGQTNEQYLYHPDREVRAAYLEGGAQGVETIMGTITAARAQAREDAATRASAESLAQQRNAALRALRETRQATENRDAHAAWDEEARRAGE</sequence>
<dbReference type="AlphaFoldDB" id="A0A512IEY6"/>
<organism evidence="3 4">
    <name type="scientific">Kocuria turfanensis</name>
    <dbReference type="NCBI Taxonomy" id="388357"/>
    <lineage>
        <taxon>Bacteria</taxon>
        <taxon>Bacillati</taxon>
        <taxon>Actinomycetota</taxon>
        <taxon>Actinomycetes</taxon>
        <taxon>Micrococcales</taxon>
        <taxon>Micrococcaceae</taxon>
        <taxon>Kocuria</taxon>
    </lineage>
</organism>
<name>A0A512IEY6_9MICC</name>
<dbReference type="EMBL" id="BJZS01000074">
    <property type="protein sequence ID" value="GEO96217.1"/>
    <property type="molecule type" value="Genomic_DNA"/>
</dbReference>
<accession>A0A512IEY6</accession>
<protein>
    <submittedName>
        <fullName evidence="3">Uncharacterized protein</fullName>
    </submittedName>
</protein>
<evidence type="ECO:0000256" key="2">
    <source>
        <dbReference type="SAM" id="Phobius"/>
    </source>
</evidence>
<proteinExistence type="predicted"/>
<dbReference type="RefSeq" id="WP_062735933.1">
    <property type="nucleotide sequence ID" value="NZ_BJZS01000074.1"/>
</dbReference>
<dbReference type="Proteomes" id="UP000321103">
    <property type="component" value="Unassembled WGS sequence"/>
</dbReference>
<keyword evidence="2" id="KW-1133">Transmembrane helix</keyword>
<gene>
    <name evidence="3" type="ORF">KTU01_23400</name>
</gene>
<keyword evidence="2" id="KW-0472">Membrane</keyword>
<feature type="region of interest" description="Disordered" evidence="1">
    <location>
        <begin position="251"/>
        <end position="273"/>
    </location>
</feature>
<evidence type="ECO:0000256" key="1">
    <source>
        <dbReference type="SAM" id="MobiDB-lite"/>
    </source>
</evidence>
<dbReference type="STRING" id="388357.GCA_001580365_02398"/>